<dbReference type="GeneID" id="5881157"/>
<reference evidence="2" key="1">
    <citation type="submission" date="2007-12" db="EMBL/GenBank/DDBJ databases">
        <title>Annotation of Entamoeba dispar SAW760.</title>
        <authorList>
            <person name="Lorenzi H."/>
            <person name="Inman J."/>
            <person name="Schobel S."/>
            <person name="Amedeo P."/>
            <person name="Caler E."/>
        </authorList>
    </citation>
    <scope>NUCLEOTIDE SEQUENCE [LARGE SCALE GENOMIC DNA]</scope>
    <source>
        <strain evidence="2">ATCC PRA-260 / SAW760</strain>
    </source>
</reference>
<organism evidence="2">
    <name type="scientific">Entamoeba dispar (strain ATCC PRA-260 / SAW760)</name>
    <dbReference type="NCBI Taxonomy" id="370354"/>
    <lineage>
        <taxon>Eukaryota</taxon>
        <taxon>Amoebozoa</taxon>
        <taxon>Evosea</taxon>
        <taxon>Archamoebae</taxon>
        <taxon>Mastigamoebida</taxon>
        <taxon>Entamoebidae</taxon>
        <taxon>Entamoeba</taxon>
    </lineage>
</organism>
<dbReference type="AlphaFoldDB" id="B0ECZ9"/>
<proteinExistence type="predicted"/>
<sequence length="107" mass="12442">MTKLEPFYLSSVLLYVKGMTTVRRLKEVSKNTAMAFEMLHINPQNISSGINWLFKTFPNINTIQGPCDYVLREIKKECLYKISWIDSSLSITHANKIKPEIEEKFVK</sequence>
<dbReference type="EMBL" id="DS548800">
    <property type="protein sequence ID" value="EDR27416.1"/>
    <property type="molecule type" value="Genomic_DNA"/>
</dbReference>
<gene>
    <name evidence="1" type="ORF">EDI_091670</name>
</gene>
<protein>
    <submittedName>
        <fullName evidence="1">Uncharacterized protein</fullName>
    </submittedName>
</protein>
<keyword evidence="2" id="KW-1185">Reference proteome</keyword>
<dbReference type="Proteomes" id="UP000008076">
    <property type="component" value="Unassembled WGS sequence"/>
</dbReference>
<dbReference type="RefSeq" id="XP_001736174.1">
    <property type="nucleotide sequence ID" value="XM_001736122.1"/>
</dbReference>
<evidence type="ECO:0000313" key="2">
    <source>
        <dbReference type="Proteomes" id="UP000008076"/>
    </source>
</evidence>
<name>B0ECZ9_ENTDS</name>
<dbReference type="KEGG" id="edi:EDI_091670"/>
<dbReference type="OrthoDB" id="10524908at2759"/>
<evidence type="ECO:0000313" key="1">
    <source>
        <dbReference type="EMBL" id="EDR27416.1"/>
    </source>
</evidence>
<accession>B0ECZ9</accession>